<organism evidence="2">
    <name type="scientific">Perkinsus marinus (strain ATCC 50983 / TXsc)</name>
    <dbReference type="NCBI Taxonomy" id="423536"/>
    <lineage>
        <taxon>Eukaryota</taxon>
        <taxon>Sar</taxon>
        <taxon>Alveolata</taxon>
        <taxon>Perkinsozoa</taxon>
        <taxon>Perkinsea</taxon>
        <taxon>Perkinsida</taxon>
        <taxon>Perkinsidae</taxon>
        <taxon>Perkinsus</taxon>
    </lineage>
</organism>
<accession>C5LEC7</accession>
<dbReference type="AlphaFoldDB" id="C5LEC7"/>
<gene>
    <name evidence="1" type="ORF">Pmar_PMAR010461</name>
</gene>
<dbReference type="GeneID" id="9050413"/>
<dbReference type="RefSeq" id="XP_002773093.1">
    <property type="nucleotide sequence ID" value="XM_002773047.1"/>
</dbReference>
<sequence>MPLRSYELIGRIANGGVERASASQVAELRKEKEKLDEARDRTGPRGYEQYAAEEVKAIMALP</sequence>
<evidence type="ECO:0000313" key="1">
    <source>
        <dbReference type="EMBL" id="EER04909.1"/>
    </source>
</evidence>
<proteinExistence type="predicted"/>
<dbReference type="Proteomes" id="UP000007800">
    <property type="component" value="Unassembled WGS sequence"/>
</dbReference>
<keyword evidence="2" id="KW-1185">Reference proteome</keyword>
<name>C5LEC7_PERM5</name>
<protein>
    <submittedName>
        <fullName evidence="1">Uncharacterized protein</fullName>
    </submittedName>
</protein>
<dbReference type="EMBL" id="GG681224">
    <property type="protein sequence ID" value="EER04909.1"/>
    <property type="molecule type" value="Genomic_DNA"/>
</dbReference>
<reference evidence="1 2" key="1">
    <citation type="submission" date="2008-07" db="EMBL/GenBank/DDBJ databases">
        <authorList>
            <person name="El-Sayed N."/>
            <person name="Caler E."/>
            <person name="Inman J."/>
            <person name="Amedeo P."/>
            <person name="Hass B."/>
            <person name="Wortman J."/>
        </authorList>
    </citation>
    <scope>NUCLEOTIDE SEQUENCE [LARGE SCALE GENOMIC DNA]</scope>
    <source>
        <strain evidence="2">ATCC 50983 / TXsc</strain>
    </source>
</reference>
<dbReference type="InParanoid" id="C5LEC7"/>
<evidence type="ECO:0000313" key="2">
    <source>
        <dbReference type="Proteomes" id="UP000007800"/>
    </source>
</evidence>